<dbReference type="PANTHER" id="PTHR15271">
    <property type="entry name" value="CHROMATIN ASSEMBLY FACTOR 1 SUBUNIT B"/>
    <property type="match status" value="1"/>
</dbReference>
<keyword evidence="7" id="KW-0234">DNA repair</keyword>
<name>A0A814XCT0_9BILA</name>
<keyword evidence="5" id="KW-0227">DNA damage</keyword>
<feature type="domain" description="CAF1B/HIR1 beta-propeller" evidence="10">
    <location>
        <begin position="173"/>
        <end position="332"/>
    </location>
</feature>
<evidence type="ECO:0000313" key="12">
    <source>
        <dbReference type="Proteomes" id="UP000663845"/>
    </source>
</evidence>
<evidence type="ECO:0000256" key="5">
    <source>
        <dbReference type="ARBA" id="ARBA00022763"/>
    </source>
</evidence>
<dbReference type="InterPro" id="IPR036322">
    <property type="entry name" value="WD40_repeat_dom_sf"/>
</dbReference>
<accession>A0A814XCT0</accession>
<evidence type="ECO:0000256" key="6">
    <source>
        <dbReference type="ARBA" id="ARBA00022853"/>
    </source>
</evidence>
<evidence type="ECO:0000256" key="1">
    <source>
        <dbReference type="ARBA" id="ARBA00004123"/>
    </source>
</evidence>
<dbReference type="PROSITE" id="PS50294">
    <property type="entry name" value="WD_REPEATS_REGION"/>
    <property type="match status" value="2"/>
</dbReference>
<dbReference type="SUPFAM" id="SSF50978">
    <property type="entry name" value="WD40 repeat-like"/>
    <property type="match status" value="1"/>
</dbReference>
<organism evidence="11 12">
    <name type="scientific">Adineta steineri</name>
    <dbReference type="NCBI Taxonomy" id="433720"/>
    <lineage>
        <taxon>Eukaryota</taxon>
        <taxon>Metazoa</taxon>
        <taxon>Spiralia</taxon>
        <taxon>Gnathifera</taxon>
        <taxon>Rotifera</taxon>
        <taxon>Eurotatoria</taxon>
        <taxon>Bdelloidea</taxon>
        <taxon>Adinetida</taxon>
        <taxon>Adinetidae</taxon>
        <taxon>Adineta</taxon>
    </lineage>
</organism>
<keyword evidence="3 9" id="KW-0853">WD repeat</keyword>
<comment type="similarity">
    <text evidence="2">Belongs to the WD repeat HIR1 family.</text>
</comment>
<comment type="caution">
    <text evidence="11">The sequence shown here is derived from an EMBL/GenBank/DDBJ whole genome shotgun (WGS) entry which is preliminary data.</text>
</comment>
<gene>
    <name evidence="11" type="ORF">JYZ213_LOCUS27660</name>
</gene>
<dbReference type="GO" id="GO:0006281">
    <property type="term" value="P:DNA repair"/>
    <property type="evidence" value="ECO:0007669"/>
    <property type="project" value="UniProtKB-KW"/>
</dbReference>
<keyword evidence="4" id="KW-0677">Repeat</keyword>
<dbReference type="SMART" id="SM00320">
    <property type="entry name" value="WD40"/>
    <property type="match status" value="6"/>
</dbReference>
<dbReference type="AlphaFoldDB" id="A0A814XCT0"/>
<dbReference type="EMBL" id="CAJNOG010000388">
    <property type="protein sequence ID" value="CAF1214721.1"/>
    <property type="molecule type" value="Genomic_DNA"/>
</dbReference>
<dbReference type="GO" id="GO:0006335">
    <property type="term" value="P:DNA replication-dependent chromatin assembly"/>
    <property type="evidence" value="ECO:0007669"/>
    <property type="project" value="InterPro"/>
</dbReference>
<feature type="domain" description="CAF1B/HIR1 beta-propeller" evidence="10">
    <location>
        <begin position="387"/>
        <end position="497"/>
    </location>
</feature>
<dbReference type="GO" id="GO:0033186">
    <property type="term" value="C:CAF-1 complex"/>
    <property type="evidence" value="ECO:0007669"/>
    <property type="project" value="TreeGrafter"/>
</dbReference>
<proteinExistence type="inferred from homology"/>
<evidence type="ECO:0000256" key="3">
    <source>
        <dbReference type="ARBA" id="ARBA00022574"/>
    </source>
</evidence>
<dbReference type="InterPro" id="IPR045145">
    <property type="entry name" value="PTHR15271"/>
</dbReference>
<keyword evidence="8" id="KW-0539">Nucleus</keyword>
<dbReference type="Proteomes" id="UP000663845">
    <property type="component" value="Unassembled WGS sequence"/>
</dbReference>
<reference evidence="11" key="1">
    <citation type="submission" date="2021-02" db="EMBL/GenBank/DDBJ databases">
        <authorList>
            <person name="Nowell W R."/>
        </authorList>
    </citation>
    <scope>NUCLEOTIDE SEQUENCE</scope>
</reference>
<dbReference type="InterPro" id="IPR019775">
    <property type="entry name" value="WD40_repeat_CS"/>
</dbReference>
<protein>
    <recommendedName>
        <fullName evidence="10">CAF1B/HIR1 beta-propeller domain-containing protein</fullName>
    </recommendedName>
</protein>
<dbReference type="Pfam" id="PF00400">
    <property type="entry name" value="WD40"/>
    <property type="match status" value="2"/>
</dbReference>
<evidence type="ECO:0000313" key="11">
    <source>
        <dbReference type="EMBL" id="CAF1214721.1"/>
    </source>
</evidence>
<evidence type="ECO:0000256" key="4">
    <source>
        <dbReference type="ARBA" id="ARBA00022737"/>
    </source>
</evidence>
<dbReference type="Gene3D" id="2.130.10.10">
    <property type="entry name" value="YVTN repeat-like/Quinoprotein amine dehydrogenase"/>
    <property type="match status" value="2"/>
</dbReference>
<dbReference type="InterPro" id="IPR015943">
    <property type="entry name" value="WD40/YVTN_repeat-like_dom_sf"/>
</dbReference>
<dbReference type="PROSITE" id="PS00678">
    <property type="entry name" value="WD_REPEATS_1"/>
    <property type="match status" value="1"/>
</dbReference>
<evidence type="ECO:0000256" key="2">
    <source>
        <dbReference type="ARBA" id="ARBA00007306"/>
    </source>
</evidence>
<dbReference type="Pfam" id="PF24105">
    <property type="entry name" value="Beta-prop_CAF1B_HIR1"/>
    <property type="match status" value="2"/>
</dbReference>
<dbReference type="GO" id="GO:0005634">
    <property type="term" value="C:nucleus"/>
    <property type="evidence" value="ECO:0007669"/>
    <property type="project" value="UniProtKB-SubCell"/>
</dbReference>
<sequence>MNVCTPNISWHGCDPVYSCTINPVDSKRLATAGMRGSIYLWDIECPAAQQPLKIIQYELYSCTINPVDSKRLATAGMRGSIYLWDIECPAAQQPTITFISSLTGAHLESVNCIRWNSKGTHLASGSDDGNIFIWTKAPTMTIDSNVILLTKTNQSTTTTSTTTATTTTTNDNDNILGWDKDVPESKERWLKSLPYKSHLEPVLDLAWSRDDQLLVSGSVDKKVIVWNVSKREKISILDDPKGFVQGVAIHPWRKHIAAMSTDRSLRIYAMKAETGLISRCLYNIRKIKPANIKQENGALMFIDETSLTFFRRCAYLPDGSQLIVSGGCLDKAFLDAYNNEENIEQPKEEINNQKNDLDDPDIQIIQDNGVNEEKASAAPLPAKLIDVNCAYVFSTSGPKFDRPLSILPIMNDQEVIAISVCPSLFPSTSTVAPYRMLFALITKTSLFFYDQLSLEPFAYARRIHLLSLTDGCWSHDGHLFVASSEDGYLTFVTFTDQCLGGPCLPDSDKILDDMMNNALTPPATTTLATVTGTTTTTTMTTAVSQKKK</sequence>
<dbReference type="InterPro" id="IPR001680">
    <property type="entry name" value="WD40_rpt"/>
</dbReference>
<evidence type="ECO:0000256" key="9">
    <source>
        <dbReference type="PROSITE-ProRule" id="PRU00221"/>
    </source>
</evidence>
<dbReference type="InterPro" id="IPR055410">
    <property type="entry name" value="Beta-prop_CAF1B_HIR1"/>
</dbReference>
<dbReference type="PROSITE" id="PS50082">
    <property type="entry name" value="WD_REPEATS_2"/>
    <property type="match status" value="2"/>
</dbReference>
<evidence type="ECO:0000256" key="7">
    <source>
        <dbReference type="ARBA" id="ARBA00023204"/>
    </source>
</evidence>
<keyword evidence="6" id="KW-0156">Chromatin regulator</keyword>
<evidence type="ECO:0000256" key="8">
    <source>
        <dbReference type="ARBA" id="ARBA00023242"/>
    </source>
</evidence>
<dbReference type="GO" id="GO:0006334">
    <property type="term" value="P:nucleosome assembly"/>
    <property type="evidence" value="ECO:0007669"/>
    <property type="project" value="TreeGrafter"/>
</dbReference>
<dbReference type="PANTHER" id="PTHR15271:SF4">
    <property type="entry name" value="CHROMATIN ASSEMBLY FACTOR 1 SUBUNIT B"/>
    <property type="match status" value="1"/>
</dbReference>
<evidence type="ECO:0000259" key="10">
    <source>
        <dbReference type="Pfam" id="PF24105"/>
    </source>
</evidence>
<feature type="repeat" description="WD" evidence="9">
    <location>
        <begin position="103"/>
        <end position="134"/>
    </location>
</feature>
<comment type="subcellular location">
    <subcellularLocation>
        <location evidence="1">Nucleus</location>
    </subcellularLocation>
</comment>
<feature type="repeat" description="WD" evidence="9">
    <location>
        <begin position="195"/>
        <end position="236"/>
    </location>
</feature>